<gene>
    <name evidence="3" type="ORF">ACFP81_01390</name>
</gene>
<proteinExistence type="inferred from homology"/>
<evidence type="ECO:0000259" key="2">
    <source>
        <dbReference type="Pfam" id="PF03795"/>
    </source>
</evidence>
<comment type="caution">
    <text evidence="3">The sequence shown here is derived from an EMBL/GenBank/DDBJ whole genome shotgun (WGS) entry which is preliminary data.</text>
</comment>
<organism evidence="3 4">
    <name type="scientific">Deinococcus lacus</name>
    <dbReference type="NCBI Taxonomy" id="392561"/>
    <lineage>
        <taxon>Bacteria</taxon>
        <taxon>Thermotogati</taxon>
        <taxon>Deinococcota</taxon>
        <taxon>Deinococci</taxon>
        <taxon>Deinococcales</taxon>
        <taxon>Deinococcaceae</taxon>
        <taxon>Deinococcus</taxon>
    </lineage>
</organism>
<accession>A0ABW1YBI4</accession>
<name>A0ABW1YBI4_9DEIO</name>
<evidence type="ECO:0000313" key="4">
    <source>
        <dbReference type="Proteomes" id="UP001596297"/>
    </source>
</evidence>
<evidence type="ECO:0000313" key="3">
    <source>
        <dbReference type="EMBL" id="MFC6590817.1"/>
    </source>
</evidence>
<feature type="domain" description="YCII-related" evidence="2">
    <location>
        <begin position="1"/>
        <end position="82"/>
    </location>
</feature>
<dbReference type="InterPro" id="IPR005545">
    <property type="entry name" value="YCII"/>
</dbReference>
<evidence type="ECO:0000256" key="1">
    <source>
        <dbReference type="ARBA" id="ARBA00007689"/>
    </source>
</evidence>
<dbReference type="PANTHER" id="PTHR37828:SF1">
    <property type="entry name" value="YCII-RELATED DOMAIN-CONTAINING PROTEIN"/>
    <property type="match status" value="1"/>
</dbReference>
<protein>
    <submittedName>
        <fullName evidence="3">YciI family protein</fullName>
    </submittedName>
</protein>
<dbReference type="EMBL" id="JBHSWD010000001">
    <property type="protein sequence ID" value="MFC6590817.1"/>
    <property type="molecule type" value="Genomic_DNA"/>
</dbReference>
<dbReference type="Proteomes" id="UP001596297">
    <property type="component" value="Unassembled WGS sequence"/>
</dbReference>
<sequence>MLHVILVHYTAPLEAVEAVTPAHREWLDIHYRSGLFIVSGPREPRTGGLILAQGESPEQLLEVMQDDPFYKAGVAEYEVIAFRPVKRGRMIELSGVPLTE</sequence>
<dbReference type="Gene3D" id="3.30.70.1060">
    <property type="entry name" value="Dimeric alpha+beta barrel"/>
    <property type="match status" value="1"/>
</dbReference>
<dbReference type="Pfam" id="PF03795">
    <property type="entry name" value="YCII"/>
    <property type="match status" value="1"/>
</dbReference>
<dbReference type="PANTHER" id="PTHR37828">
    <property type="entry name" value="GSR2449 PROTEIN"/>
    <property type="match status" value="1"/>
</dbReference>
<dbReference type="InterPro" id="IPR011008">
    <property type="entry name" value="Dimeric_a/b-barrel"/>
</dbReference>
<comment type="similarity">
    <text evidence="1">Belongs to the YciI family.</text>
</comment>
<dbReference type="SUPFAM" id="SSF54909">
    <property type="entry name" value="Dimeric alpha+beta barrel"/>
    <property type="match status" value="1"/>
</dbReference>
<dbReference type="RefSeq" id="WP_380081826.1">
    <property type="nucleotide sequence ID" value="NZ_JBHSWD010000001.1"/>
</dbReference>
<reference evidence="4" key="1">
    <citation type="journal article" date="2019" name="Int. J. Syst. Evol. Microbiol.">
        <title>The Global Catalogue of Microorganisms (GCM) 10K type strain sequencing project: providing services to taxonomists for standard genome sequencing and annotation.</title>
        <authorList>
            <consortium name="The Broad Institute Genomics Platform"/>
            <consortium name="The Broad Institute Genome Sequencing Center for Infectious Disease"/>
            <person name="Wu L."/>
            <person name="Ma J."/>
        </authorList>
    </citation>
    <scope>NUCLEOTIDE SEQUENCE [LARGE SCALE GENOMIC DNA]</scope>
    <source>
        <strain evidence="4">CGMCC 1.15772</strain>
    </source>
</reference>
<keyword evidence="4" id="KW-1185">Reference proteome</keyword>